<dbReference type="RefSeq" id="WP_132625379.1">
    <property type="nucleotide sequence ID" value="NZ_SMKV01000027.1"/>
</dbReference>
<protein>
    <recommendedName>
        <fullName evidence="4">DUF1648 domain-containing protein</fullName>
    </recommendedName>
</protein>
<dbReference type="AlphaFoldDB" id="A0A4R4UEQ4"/>
<evidence type="ECO:0008006" key="4">
    <source>
        <dbReference type="Google" id="ProtNLM"/>
    </source>
</evidence>
<feature type="transmembrane region" description="Helical" evidence="1">
    <location>
        <begin position="87"/>
        <end position="109"/>
    </location>
</feature>
<comment type="caution">
    <text evidence="2">The sequence shown here is derived from an EMBL/GenBank/DDBJ whole genome shotgun (WGS) entry which is preliminary data.</text>
</comment>
<accession>A0A4R4UEQ4</accession>
<reference evidence="2 3" key="1">
    <citation type="submission" date="2019-03" db="EMBL/GenBank/DDBJ databases">
        <title>Draft genome sequences of novel Actinobacteria.</title>
        <authorList>
            <person name="Sahin N."/>
            <person name="Ay H."/>
            <person name="Saygin H."/>
        </authorList>
    </citation>
    <scope>NUCLEOTIDE SEQUENCE [LARGE SCALE GENOMIC DNA]</scope>
    <source>
        <strain evidence="2 3">16K404</strain>
    </source>
</reference>
<keyword evidence="1" id="KW-0472">Membrane</keyword>
<evidence type="ECO:0000313" key="3">
    <source>
        <dbReference type="Proteomes" id="UP000294744"/>
    </source>
</evidence>
<keyword evidence="3" id="KW-1185">Reference proteome</keyword>
<dbReference type="OrthoDB" id="3688737at2"/>
<organism evidence="2 3">
    <name type="scientific">Saccharopolyspora aridisoli</name>
    <dbReference type="NCBI Taxonomy" id="2530385"/>
    <lineage>
        <taxon>Bacteria</taxon>
        <taxon>Bacillati</taxon>
        <taxon>Actinomycetota</taxon>
        <taxon>Actinomycetes</taxon>
        <taxon>Pseudonocardiales</taxon>
        <taxon>Pseudonocardiaceae</taxon>
        <taxon>Saccharopolyspora</taxon>
    </lineage>
</organism>
<name>A0A4R4UEQ4_9PSEU</name>
<feature type="transmembrane region" description="Helical" evidence="1">
    <location>
        <begin position="7"/>
        <end position="29"/>
    </location>
</feature>
<evidence type="ECO:0000313" key="2">
    <source>
        <dbReference type="EMBL" id="TDC90101.1"/>
    </source>
</evidence>
<dbReference type="Proteomes" id="UP000294744">
    <property type="component" value="Unassembled WGS sequence"/>
</dbReference>
<evidence type="ECO:0000256" key="1">
    <source>
        <dbReference type="SAM" id="Phobius"/>
    </source>
</evidence>
<keyword evidence="1" id="KW-1133">Transmembrane helix</keyword>
<keyword evidence="1" id="KW-0812">Transmembrane</keyword>
<gene>
    <name evidence="2" type="ORF">E1161_19600</name>
</gene>
<sequence>MRIRSRYVWLIAGWTLSVAVLMIAVPLLVGARLPEPIAVEWTSTGSPESSSSLRDFLVGKLVWWLVVAAVWSALVLRGVLRERATALAAAVMAVFGWVMLGTVVLTTIANLDAPDFRDATELSGEGWLVLGALPVAWAGWRVGGRETVGAAE</sequence>
<proteinExistence type="predicted"/>
<dbReference type="EMBL" id="SMKV01000027">
    <property type="protein sequence ID" value="TDC90101.1"/>
    <property type="molecule type" value="Genomic_DNA"/>
</dbReference>
<feature type="transmembrane region" description="Helical" evidence="1">
    <location>
        <begin position="61"/>
        <end position="80"/>
    </location>
</feature>